<feature type="region of interest" description="Disordered" evidence="1">
    <location>
        <begin position="36"/>
        <end position="63"/>
    </location>
</feature>
<evidence type="ECO:0000313" key="3">
    <source>
        <dbReference type="Proteomes" id="UP001381693"/>
    </source>
</evidence>
<dbReference type="AlphaFoldDB" id="A0AAN8X6N2"/>
<sequence>MSSPHALPRLLSPHSASETGMPRCYLVKKVVVTNDGGGNKGCTAPTSPTAGTPAPPTPPDMADQEAQTQKFNEILMKAYKSPRMQTPCKEADIGSLD</sequence>
<accession>A0AAN8X6N2</accession>
<reference evidence="2 3" key="1">
    <citation type="submission" date="2023-11" db="EMBL/GenBank/DDBJ databases">
        <title>Halocaridina rubra genome assembly.</title>
        <authorList>
            <person name="Smith C."/>
        </authorList>
    </citation>
    <scope>NUCLEOTIDE SEQUENCE [LARGE SCALE GENOMIC DNA]</scope>
    <source>
        <strain evidence="2">EP-1</strain>
        <tissue evidence="2">Whole</tissue>
    </source>
</reference>
<dbReference type="EMBL" id="JAXCGZ010007646">
    <property type="protein sequence ID" value="KAK7078856.1"/>
    <property type="molecule type" value="Genomic_DNA"/>
</dbReference>
<evidence type="ECO:0000313" key="2">
    <source>
        <dbReference type="EMBL" id="KAK7078856.1"/>
    </source>
</evidence>
<protein>
    <submittedName>
        <fullName evidence="2">Uncharacterized protein</fullName>
    </submittedName>
</protein>
<comment type="caution">
    <text evidence="2">The sequence shown here is derived from an EMBL/GenBank/DDBJ whole genome shotgun (WGS) entry which is preliminary data.</text>
</comment>
<dbReference type="Proteomes" id="UP001381693">
    <property type="component" value="Unassembled WGS sequence"/>
</dbReference>
<organism evidence="2 3">
    <name type="scientific">Halocaridina rubra</name>
    <name type="common">Hawaiian red shrimp</name>
    <dbReference type="NCBI Taxonomy" id="373956"/>
    <lineage>
        <taxon>Eukaryota</taxon>
        <taxon>Metazoa</taxon>
        <taxon>Ecdysozoa</taxon>
        <taxon>Arthropoda</taxon>
        <taxon>Crustacea</taxon>
        <taxon>Multicrustacea</taxon>
        <taxon>Malacostraca</taxon>
        <taxon>Eumalacostraca</taxon>
        <taxon>Eucarida</taxon>
        <taxon>Decapoda</taxon>
        <taxon>Pleocyemata</taxon>
        <taxon>Caridea</taxon>
        <taxon>Atyoidea</taxon>
        <taxon>Atyidae</taxon>
        <taxon>Halocaridina</taxon>
    </lineage>
</organism>
<name>A0AAN8X6N2_HALRR</name>
<feature type="compositionally biased region" description="Low complexity" evidence="1">
    <location>
        <begin position="43"/>
        <end position="52"/>
    </location>
</feature>
<evidence type="ECO:0000256" key="1">
    <source>
        <dbReference type="SAM" id="MobiDB-lite"/>
    </source>
</evidence>
<proteinExistence type="predicted"/>
<gene>
    <name evidence="2" type="ORF">SK128_026469</name>
</gene>
<keyword evidence="3" id="KW-1185">Reference proteome</keyword>